<evidence type="ECO:0000256" key="1">
    <source>
        <dbReference type="ARBA" id="ARBA00004167"/>
    </source>
</evidence>
<evidence type="ECO:0000313" key="6">
    <source>
        <dbReference type="EMBL" id="RLM25947.1"/>
    </source>
</evidence>
<dbReference type="InterPro" id="IPR022204">
    <property type="entry name" value="PpdC-like_C"/>
</dbReference>
<dbReference type="GO" id="GO:0016020">
    <property type="term" value="C:membrane"/>
    <property type="evidence" value="ECO:0007669"/>
    <property type="project" value="UniProtKB-SubCell"/>
</dbReference>
<comment type="caution">
    <text evidence="6">The sequence shown here is derived from an EMBL/GenBank/DDBJ whole genome shotgun (WGS) entry which is preliminary data.</text>
</comment>
<dbReference type="OrthoDB" id="6433494at2"/>
<keyword evidence="3" id="KW-0653">Protein transport</keyword>
<evidence type="ECO:0000313" key="7">
    <source>
        <dbReference type="Proteomes" id="UP000285648"/>
    </source>
</evidence>
<dbReference type="InterPro" id="IPR012902">
    <property type="entry name" value="N_methyl_site"/>
</dbReference>
<evidence type="ECO:0000256" key="2">
    <source>
        <dbReference type="ARBA" id="ARBA00022448"/>
    </source>
</evidence>
<feature type="transmembrane region" description="Helical" evidence="4">
    <location>
        <begin position="22"/>
        <end position="39"/>
    </location>
</feature>
<accession>A0A421DQP2</accession>
<dbReference type="PROSITE" id="PS00409">
    <property type="entry name" value="PROKAR_NTER_METHYL"/>
    <property type="match status" value="1"/>
</dbReference>
<dbReference type="NCBIfam" id="TIGR02532">
    <property type="entry name" value="IV_pilin_GFxxxE"/>
    <property type="match status" value="1"/>
</dbReference>
<keyword evidence="4" id="KW-0812">Transmembrane</keyword>
<reference evidence="6 7" key="1">
    <citation type="submission" date="2016-09" db="EMBL/GenBank/DDBJ databases">
        <authorList>
            <person name="Doonan J."/>
            <person name="Pachebat J.A."/>
            <person name="Golyshin P.N."/>
            <person name="Denman S."/>
            <person name="Mcdonald J.E."/>
        </authorList>
    </citation>
    <scope>NUCLEOTIDE SEQUENCE [LARGE SCALE GENOMIC DNA]</scope>
    <source>
        <strain evidence="6 7">NCPPB 3934</strain>
    </source>
</reference>
<comment type="subcellular location">
    <subcellularLocation>
        <location evidence="1">Membrane</location>
        <topology evidence="1">Single-pass membrane protein</topology>
    </subcellularLocation>
</comment>
<name>A0A421DQP2_9GAMM</name>
<dbReference type="Pfam" id="PF12528">
    <property type="entry name" value="T2SSppdC"/>
    <property type="match status" value="1"/>
</dbReference>
<dbReference type="EMBL" id="MJLZ01000010">
    <property type="protein sequence ID" value="RLM25947.1"/>
    <property type="molecule type" value="Genomic_DNA"/>
</dbReference>
<evidence type="ECO:0000256" key="4">
    <source>
        <dbReference type="SAM" id="Phobius"/>
    </source>
</evidence>
<keyword evidence="7" id="KW-1185">Reference proteome</keyword>
<dbReference type="AlphaFoldDB" id="A0A421DQP2"/>
<keyword evidence="4" id="KW-0472">Membrane</keyword>
<keyword evidence="4" id="KW-1133">Transmembrane helix</keyword>
<protein>
    <submittedName>
        <fullName evidence="6">Potassium:proton antiporter</fullName>
    </submittedName>
</protein>
<dbReference type="GO" id="GO:0015031">
    <property type="term" value="P:protein transport"/>
    <property type="evidence" value="ECO:0007669"/>
    <property type="project" value="UniProtKB-KW"/>
</dbReference>
<evidence type="ECO:0000259" key="5">
    <source>
        <dbReference type="Pfam" id="PF12528"/>
    </source>
</evidence>
<organism evidence="6 7">
    <name type="scientific">Brenneria alni</name>
    <dbReference type="NCBI Taxonomy" id="71656"/>
    <lineage>
        <taxon>Bacteria</taxon>
        <taxon>Pseudomonadati</taxon>
        <taxon>Pseudomonadota</taxon>
        <taxon>Gammaproteobacteria</taxon>
        <taxon>Enterobacterales</taxon>
        <taxon>Pectobacteriaceae</taxon>
        <taxon>Brenneria</taxon>
    </lineage>
</organism>
<keyword evidence="2" id="KW-0813">Transport</keyword>
<sequence>MTQNKALGELSFQQHGFSLPETLAAVLLFAVSLLGLLQYHQVLQQSFQHQWQQRQAWRLAAQQLEAYEAGMKYHAMAPALGSGWQLNLLEQAQSADCRRATATVITPRHYQAQLTRWFCQTATTPAMRHNP</sequence>
<dbReference type="Proteomes" id="UP000285648">
    <property type="component" value="Unassembled WGS sequence"/>
</dbReference>
<feature type="domain" description="Prepilin peptidase dependent protein C-like C-terminal" evidence="5">
    <location>
        <begin position="39"/>
        <end position="120"/>
    </location>
</feature>
<proteinExistence type="predicted"/>
<evidence type="ECO:0000256" key="3">
    <source>
        <dbReference type="ARBA" id="ARBA00022927"/>
    </source>
</evidence>
<gene>
    <name evidence="6" type="ORF">BIY29_06290</name>
</gene>